<reference evidence="1" key="1">
    <citation type="journal article" date="2022" name="bioRxiv">
        <title>Sequencing and chromosome-scale assembly of the giantPleurodeles waltlgenome.</title>
        <authorList>
            <person name="Brown T."/>
            <person name="Elewa A."/>
            <person name="Iarovenko S."/>
            <person name="Subramanian E."/>
            <person name="Araus A.J."/>
            <person name="Petzold A."/>
            <person name="Susuki M."/>
            <person name="Suzuki K.-i.T."/>
            <person name="Hayashi T."/>
            <person name="Toyoda A."/>
            <person name="Oliveira C."/>
            <person name="Osipova E."/>
            <person name="Leigh N.D."/>
            <person name="Simon A."/>
            <person name="Yun M.H."/>
        </authorList>
    </citation>
    <scope>NUCLEOTIDE SEQUENCE</scope>
    <source>
        <strain evidence="1">20211129_DDA</strain>
        <tissue evidence="1">Liver</tissue>
    </source>
</reference>
<dbReference type="EMBL" id="JANPWB010000007">
    <property type="protein sequence ID" value="KAJ1173298.1"/>
    <property type="molecule type" value="Genomic_DNA"/>
</dbReference>
<evidence type="ECO:0000313" key="2">
    <source>
        <dbReference type="Proteomes" id="UP001066276"/>
    </source>
</evidence>
<accession>A0AAV7T9R0</accession>
<organism evidence="1 2">
    <name type="scientific">Pleurodeles waltl</name>
    <name type="common">Iberian ribbed newt</name>
    <dbReference type="NCBI Taxonomy" id="8319"/>
    <lineage>
        <taxon>Eukaryota</taxon>
        <taxon>Metazoa</taxon>
        <taxon>Chordata</taxon>
        <taxon>Craniata</taxon>
        <taxon>Vertebrata</taxon>
        <taxon>Euteleostomi</taxon>
        <taxon>Amphibia</taxon>
        <taxon>Batrachia</taxon>
        <taxon>Caudata</taxon>
        <taxon>Salamandroidea</taxon>
        <taxon>Salamandridae</taxon>
        <taxon>Pleurodelinae</taxon>
        <taxon>Pleurodeles</taxon>
    </lineage>
</organism>
<sequence>MAGEVPVHMGMNNQMYVKHPSPLSLWRISLTPPEPESVLLVDTDGFDLDANFNIDGLVGVEGGALGAKAGDLDGFFGAEVELAVTSKMVTGGLSAASEWLDDPWKGVIRFANGVEGEGVPYTWFVELVEDPQPTDRSQSSSHGRKHPQLTAVDEASAQCQIGPECHLYTYARSQDDRHDDCGGSFGSGKRDRHCRRHYLA</sequence>
<keyword evidence="2" id="KW-1185">Reference proteome</keyword>
<proteinExistence type="predicted"/>
<evidence type="ECO:0000313" key="1">
    <source>
        <dbReference type="EMBL" id="KAJ1173298.1"/>
    </source>
</evidence>
<name>A0AAV7T9R0_PLEWA</name>
<protein>
    <submittedName>
        <fullName evidence="1">Uncharacterized protein</fullName>
    </submittedName>
</protein>
<dbReference type="Proteomes" id="UP001066276">
    <property type="component" value="Chromosome 4_1"/>
</dbReference>
<dbReference type="AlphaFoldDB" id="A0AAV7T9R0"/>
<comment type="caution">
    <text evidence="1">The sequence shown here is derived from an EMBL/GenBank/DDBJ whole genome shotgun (WGS) entry which is preliminary data.</text>
</comment>
<gene>
    <name evidence="1" type="ORF">NDU88_005134</name>
</gene>